<proteinExistence type="predicted"/>
<sequence length="79" mass="8452">MGYTYGPHDIISQVPQVLPEDVVALLTPYPEDPATHVRDSPNPAQNLHTRVKRAPTHTKSLNGDVLSASAPGAVSCQSH</sequence>
<organism evidence="1 2">
    <name type="scientific">Leucogyrophana mollusca</name>
    <dbReference type="NCBI Taxonomy" id="85980"/>
    <lineage>
        <taxon>Eukaryota</taxon>
        <taxon>Fungi</taxon>
        <taxon>Dikarya</taxon>
        <taxon>Basidiomycota</taxon>
        <taxon>Agaricomycotina</taxon>
        <taxon>Agaricomycetes</taxon>
        <taxon>Agaricomycetidae</taxon>
        <taxon>Boletales</taxon>
        <taxon>Boletales incertae sedis</taxon>
        <taxon>Leucogyrophana</taxon>
    </lineage>
</organism>
<protein>
    <submittedName>
        <fullName evidence="1">Uncharacterized protein</fullName>
    </submittedName>
</protein>
<comment type="caution">
    <text evidence="1">The sequence shown here is derived from an EMBL/GenBank/DDBJ whole genome shotgun (WGS) entry which is preliminary data.</text>
</comment>
<name>A0ACB8B1D2_9AGAM</name>
<accession>A0ACB8B1D2</accession>
<keyword evidence="2" id="KW-1185">Reference proteome</keyword>
<dbReference type="EMBL" id="MU266776">
    <property type="protein sequence ID" value="KAH7918512.1"/>
    <property type="molecule type" value="Genomic_DNA"/>
</dbReference>
<gene>
    <name evidence="1" type="ORF">BV22DRAFT_1041725</name>
</gene>
<dbReference type="Proteomes" id="UP000790709">
    <property type="component" value="Unassembled WGS sequence"/>
</dbReference>
<evidence type="ECO:0000313" key="2">
    <source>
        <dbReference type="Proteomes" id="UP000790709"/>
    </source>
</evidence>
<evidence type="ECO:0000313" key="1">
    <source>
        <dbReference type="EMBL" id="KAH7918512.1"/>
    </source>
</evidence>
<reference evidence="1" key="1">
    <citation type="journal article" date="2021" name="New Phytol.">
        <title>Evolutionary innovations through gain and loss of genes in the ectomycorrhizal Boletales.</title>
        <authorList>
            <person name="Wu G."/>
            <person name="Miyauchi S."/>
            <person name="Morin E."/>
            <person name="Kuo A."/>
            <person name="Drula E."/>
            <person name="Varga T."/>
            <person name="Kohler A."/>
            <person name="Feng B."/>
            <person name="Cao Y."/>
            <person name="Lipzen A."/>
            <person name="Daum C."/>
            <person name="Hundley H."/>
            <person name="Pangilinan J."/>
            <person name="Johnson J."/>
            <person name="Barry K."/>
            <person name="LaButti K."/>
            <person name="Ng V."/>
            <person name="Ahrendt S."/>
            <person name="Min B."/>
            <person name="Choi I.G."/>
            <person name="Park H."/>
            <person name="Plett J.M."/>
            <person name="Magnuson J."/>
            <person name="Spatafora J.W."/>
            <person name="Nagy L.G."/>
            <person name="Henrissat B."/>
            <person name="Grigoriev I.V."/>
            <person name="Yang Z.L."/>
            <person name="Xu J."/>
            <person name="Martin F.M."/>
        </authorList>
    </citation>
    <scope>NUCLEOTIDE SEQUENCE</scope>
    <source>
        <strain evidence="1">KUC20120723A-06</strain>
    </source>
</reference>